<gene>
    <name evidence="1" type="ORF">QFC20_003072</name>
</gene>
<comment type="caution">
    <text evidence="1">The sequence shown here is derived from an EMBL/GenBank/DDBJ whole genome shotgun (WGS) entry which is preliminary data.</text>
</comment>
<dbReference type="Proteomes" id="UP001230649">
    <property type="component" value="Unassembled WGS sequence"/>
</dbReference>
<accession>A0ACC2WF18</accession>
<protein>
    <submittedName>
        <fullName evidence="1">Uncharacterized protein</fullName>
    </submittedName>
</protein>
<dbReference type="EMBL" id="JASBWS010000026">
    <property type="protein sequence ID" value="KAJ9109998.1"/>
    <property type="molecule type" value="Genomic_DNA"/>
</dbReference>
<keyword evidence="2" id="KW-1185">Reference proteome</keyword>
<name>A0ACC2WF18_9TREE</name>
<organism evidence="1 2">
    <name type="scientific">Naganishia adeliensis</name>
    <dbReference type="NCBI Taxonomy" id="92952"/>
    <lineage>
        <taxon>Eukaryota</taxon>
        <taxon>Fungi</taxon>
        <taxon>Dikarya</taxon>
        <taxon>Basidiomycota</taxon>
        <taxon>Agaricomycotina</taxon>
        <taxon>Tremellomycetes</taxon>
        <taxon>Filobasidiales</taxon>
        <taxon>Filobasidiaceae</taxon>
        <taxon>Naganishia</taxon>
    </lineage>
</organism>
<sequence>MASGFPSDCGFFADAIETVSNWPYVRSGAGYQSGLKVADTRNNLESVTRDLRAAEDYFESTEEDSYDRFFESPRETDSATVEFFRVLSYVGILVVGISQEAHQTNTKRLRYMVGWYRGVVKDAGADGERYGRAIERFTTTQKQLVASLRAIVSHVSNHISRDVEDSHIQSVFDVAGATMAATSYAQSLVPPTSEASEASDLRTSRDTLLSTNSVSGEARSGTEGLNQVTGERLPKGGE</sequence>
<evidence type="ECO:0000313" key="2">
    <source>
        <dbReference type="Proteomes" id="UP001230649"/>
    </source>
</evidence>
<proteinExistence type="predicted"/>
<reference evidence="1" key="1">
    <citation type="submission" date="2023-04" db="EMBL/GenBank/DDBJ databases">
        <title>Draft Genome sequencing of Naganishia species isolated from polar environments using Oxford Nanopore Technology.</title>
        <authorList>
            <person name="Leo P."/>
            <person name="Venkateswaran K."/>
        </authorList>
    </citation>
    <scope>NUCLEOTIDE SEQUENCE</scope>
    <source>
        <strain evidence="1">MNA-CCFEE 5262</strain>
    </source>
</reference>
<evidence type="ECO:0000313" key="1">
    <source>
        <dbReference type="EMBL" id="KAJ9109998.1"/>
    </source>
</evidence>